<name>A0ABU5TX92_9CYAN</name>
<dbReference type="PANTHER" id="PTHR12526:SF572">
    <property type="entry name" value="BLL5144 PROTEIN"/>
    <property type="match status" value="1"/>
</dbReference>
<evidence type="ECO:0000313" key="3">
    <source>
        <dbReference type="EMBL" id="MEA5518578.1"/>
    </source>
</evidence>
<keyword evidence="3" id="KW-0808">Transferase</keyword>
<comment type="caution">
    <text evidence="3">The sequence shown here is derived from an EMBL/GenBank/DDBJ whole genome shotgun (WGS) entry which is preliminary data.</text>
</comment>
<dbReference type="Pfam" id="PF13439">
    <property type="entry name" value="Glyco_transf_4"/>
    <property type="match status" value="1"/>
</dbReference>
<dbReference type="RefSeq" id="WP_323222473.1">
    <property type="nucleotide sequence ID" value="NZ_JAYGHT010000012.1"/>
</dbReference>
<dbReference type="Gene3D" id="3.40.50.2000">
    <property type="entry name" value="Glycogen Phosphorylase B"/>
    <property type="match status" value="2"/>
</dbReference>
<evidence type="ECO:0000259" key="1">
    <source>
        <dbReference type="Pfam" id="PF00534"/>
    </source>
</evidence>
<evidence type="ECO:0000259" key="2">
    <source>
        <dbReference type="Pfam" id="PF13439"/>
    </source>
</evidence>
<proteinExistence type="predicted"/>
<feature type="domain" description="Glycosyltransferase subfamily 4-like N-terminal" evidence="2">
    <location>
        <begin position="20"/>
        <end position="186"/>
    </location>
</feature>
<dbReference type="CDD" id="cd03801">
    <property type="entry name" value="GT4_PimA-like"/>
    <property type="match status" value="1"/>
</dbReference>
<sequence length="393" mass="45060">MKILLTIHEVFNPDSGSAGSTFKLGQEYQKLGHEVRYYSFDDLPNWLPRPLKRIVFPEFVASELLTSSRKQAMDIDVVDASTGDAWFWGKILKNFTKKPPLLVTRSHALQHLEHLDILENVRQGKHNLSWKYGLYRGSIQLWEVATSLRCADLVFLLNQEEKKYAIEQLNIASEKIHIFPNGIPEEFLDLPLEPIPEGENTKIRIAQISTYIPRKGIHYSVPALNQILARYPQVEMSFFGTECLMCPNVEQVYADFDPGVRDRVKVIPRYRHETLPSLLKGYHIKLFPPTSEGFGKALIEAMACGLAPITTATPGPLEIVRDGYDSIVVPARNTEAIQQALERLITDRNYLEKLRKNAHKTAQKYSWKSIAERRLSLYDQVLQDRKQLKSLNF</sequence>
<dbReference type="Pfam" id="PF00534">
    <property type="entry name" value="Glycos_transf_1"/>
    <property type="match status" value="1"/>
</dbReference>
<keyword evidence="3" id="KW-0328">Glycosyltransferase</keyword>
<dbReference type="EMBL" id="JAYGHT010000012">
    <property type="protein sequence ID" value="MEA5518578.1"/>
    <property type="molecule type" value="Genomic_DNA"/>
</dbReference>
<gene>
    <name evidence="3" type="ORF">VB854_06405</name>
</gene>
<dbReference type="PANTHER" id="PTHR12526">
    <property type="entry name" value="GLYCOSYLTRANSFERASE"/>
    <property type="match status" value="1"/>
</dbReference>
<dbReference type="SUPFAM" id="SSF53756">
    <property type="entry name" value="UDP-Glycosyltransferase/glycogen phosphorylase"/>
    <property type="match status" value="1"/>
</dbReference>
<reference evidence="3 4" key="1">
    <citation type="submission" date="2023-12" db="EMBL/GenBank/DDBJ databases">
        <title>Baltic Sea Cyanobacteria.</title>
        <authorList>
            <person name="Delbaje E."/>
            <person name="Fewer D.P."/>
            <person name="Shishido T.K."/>
        </authorList>
    </citation>
    <scope>NUCLEOTIDE SEQUENCE [LARGE SCALE GENOMIC DNA]</scope>
    <source>
        <strain evidence="3 4">CCNP 1315</strain>
    </source>
</reference>
<organism evidence="3 4">
    <name type="scientific">Limnoraphis robusta CCNP1315</name>
    <dbReference type="NCBI Taxonomy" id="3110306"/>
    <lineage>
        <taxon>Bacteria</taxon>
        <taxon>Bacillati</taxon>
        <taxon>Cyanobacteriota</taxon>
        <taxon>Cyanophyceae</taxon>
        <taxon>Oscillatoriophycideae</taxon>
        <taxon>Oscillatoriales</taxon>
        <taxon>Sirenicapillariaceae</taxon>
        <taxon>Limnoraphis</taxon>
    </lineage>
</organism>
<dbReference type="GO" id="GO:0016757">
    <property type="term" value="F:glycosyltransferase activity"/>
    <property type="evidence" value="ECO:0007669"/>
    <property type="project" value="UniProtKB-KW"/>
</dbReference>
<evidence type="ECO:0000313" key="4">
    <source>
        <dbReference type="Proteomes" id="UP001301728"/>
    </source>
</evidence>
<dbReference type="EC" id="2.4.-.-" evidence="3"/>
<dbReference type="InterPro" id="IPR028098">
    <property type="entry name" value="Glyco_trans_4-like_N"/>
</dbReference>
<accession>A0ABU5TX92</accession>
<protein>
    <submittedName>
        <fullName evidence="3">Glycosyltransferase family 4 protein</fullName>
        <ecNumber evidence="3">2.4.-.-</ecNumber>
    </submittedName>
</protein>
<dbReference type="InterPro" id="IPR001296">
    <property type="entry name" value="Glyco_trans_1"/>
</dbReference>
<keyword evidence="4" id="KW-1185">Reference proteome</keyword>
<feature type="domain" description="Glycosyl transferase family 1" evidence="1">
    <location>
        <begin position="200"/>
        <end position="360"/>
    </location>
</feature>
<dbReference type="Proteomes" id="UP001301728">
    <property type="component" value="Unassembled WGS sequence"/>
</dbReference>